<keyword evidence="4" id="KW-1185">Reference proteome</keyword>
<sequence length="247" mass="24823">MNFRKTTAAAALVIGAMTVAMGTAHAEEAPQDIKYSVKLVDKTVVTTVKNGTFSIVEQPGETPEAPKTKVAEIKDSRGGLVVALPIAFAINGTEIPTAVKVAEDSTVLSLTPEKPAGVDVAANPVAVKPVLKGQEIASAQENQKAINDFAGKFSIGTAIGTFVGTAIGAIAGCAIGFFVLPVVGCVPGFGTGAAVGGVLGMIAIGGPTMMVAGFELLNIMQAPDGTTVWADKPKAVAAPAPEVAPAN</sequence>
<reference evidence="3 4" key="1">
    <citation type="submission" date="2017-12" db="EMBL/GenBank/DDBJ databases">
        <title>Sequencing the genomes of 1000 Actinobacteria strains.</title>
        <authorList>
            <person name="Klenk H.-P."/>
        </authorList>
    </citation>
    <scope>NUCLEOTIDE SEQUENCE [LARGE SCALE GENOMIC DNA]</scope>
    <source>
        <strain evidence="3 4">DSM 44489</strain>
    </source>
</reference>
<evidence type="ECO:0000256" key="1">
    <source>
        <dbReference type="SAM" id="SignalP"/>
    </source>
</evidence>
<gene>
    <name evidence="3" type="ORF">ATK86_3335</name>
</gene>
<feature type="signal peptide" evidence="1">
    <location>
        <begin position="1"/>
        <end position="26"/>
    </location>
</feature>
<proteinExistence type="predicted"/>
<evidence type="ECO:0000313" key="4">
    <source>
        <dbReference type="Proteomes" id="UP000233766"/>
    </source>
</evidence>
<dbReference type="RefSeq" id="WP_245914482.1">
    <property type="nucleotide sequence ID" value="NZ_JBICWE010000004.1"/>
</dbReference>
<comment type="caution">
    <text evidence="3">The sequence shown here is derived from an EMBL/GenBank/DDBJ whole genome shotgun (WGS) entry which is preliminary data.</text>
</comment>
<dbReference type="Proteomes" id="UP000233766">
    <property type="component" value="Unassembled WGS sequence"/>
</dbReference>
<dbReference type="InterPro" id="IPR058333">
    <property type="entry name" value="DUF8020"/>
</dbReference>
<evidence type="ECO:0000313" key="3">
    <source>
        <dbReference type="EMBL" id="PKV78949.1"/>
    </source>
</evidence>
<evidence type="ECO:0000259" key="2">
    <source>
        <dbReference type="Pfam" id="PF26059"/>
    </source>
</evidence>
<dbReference type="Pfam" id="PF26059">
    <property type="entry name" value="DUF8020"/>
    <property type="match status" value="1"/>
</dbReference>
<keyword evidence="1" id="KW-0732">Signal</keyword>
<protein>
    <recommendedName>
        <fullName evidence="2">DUF8020 domain-containing protein</fullName>
    </recommendedName>
</protein>
<dbReference type="EMBL" id="PJMW01000002">
    <property type="protein sequence ID" value="PKV78949.1"/>
    <property type="molecule type" value="Genomic_DNA"/>
</dbReference>
<feature type="domain" description="DUF8020" evidence="2">
    <location>
        <begin position="33"/>
        <end position="113"/>
    </location>
</feature>
<accession>A0A2N3VBF5</accession>
<name>A0A2N3VBF5_9NOCA</name>
<feature type="chain" id="PRO_5014943713" description="DUF8020 domain-containing protein" evidence="1">
    <location>
        <begin position="27"/>
        <end position="247"/>
    </location>
</feature>
<dbReference type="AlphaFoldDB" id="A0A2N3VBF5"/>
<organism evidence="3 4">
    <name type="scientific">Nocardia fluminea</name>
    <dbReference type="NCBI Taxonomy" id="134984"/>
    <lineage>
        <taxon>Bacteria</taxon>
        <taxon>Bacillati</taxon>
        <taxon>Actinomycetota</taxon>
        <taxon>Actinomycetes</taxon>
        <taxon>Mycobacteriales</taxon>
        <taxon>Nocardiaceae</taxon>
        <taxon>Nocardia</taxon>
    </lineage>
</organism>